<dbReference type="InterPro" id="IPR000375">
    <property type="entry name" value="Dynamin_stalk"/>
</dbReference>
<dbReference type="Pfam" id="PF01031">
    <property type="entry name" value="Dynamin_M"/>
    <property type="match status" value="1"/>
</dbReference>
<feature type="region of interest" description="Disordered" evidence="1">
    <location>
        <begin position="344"/>
        <end position="369"/>
    </location>
</feature>
<dbReference type="Gene3D" id="1.20.120.1240">
    <property type="entry name" value="Dynamin, middle domain"/>
    <property type="match status" value="1"/>
</dbReference>
<dbReference type="InterPro" id="IPR003130">
    <property type="entry name" value="GED"/>
</dbReference>
<feature type="non-terminal residue" evidence="3">
    <location>
        <position position="1"/>
    </location>
</feature>
<dbReference type="Pfam" id="PF02212">
    <property type="entry name" value="GED"/>
    <property type="match status" value="1"/>
</dbReference>
<evidence type="ECO:0000256" key="1">
    <source>
        <dbReference type="SAM" id="MobiDB-lite"/>
    </source>
</evidence>
<protein>
    <recommendedName>
        <fullName evidence="2">GED domain-containing protein</fullName>
    </recommendedName>
</protein>
<evidence type="ECO:0000259" key="2">
    <source>
        <dbReference type="PROSITE" id="PS51388"/>
    </source>
</evidence>
<organism evidence="3 4">
    <name type="scientific">Marasmius crinis-equi</name>
    <dbReference type="NCBI Taxonomy" id="585013"/>
    <lineage>
        <taxon>Eukaryota</taxon>
        <taxon>Fungi</taxon>
        <taxon>Dikarya</taxon>
        <taxon>Basidiomycota</taxon>
        <taxon>Agaricomycotina</taxon>
        <taxon>Agaricomycetes</taxon>
        <taxon>Agaricomycetidae</taxon>
        <taxon>Agaricales</taxon>
        <taxon>Marasmiineae</taxon>
        <taxon>Marasmiaceae</taxon>
        <taxon>Marasmius</taxon>
    </lineage>
</organism>
<accession>A0ABR3EX41</accession>
<feature type="compositionally biased region" description="Polar residues" evidence="1">
    <location>
        <begin position="360"/>
        <end position="369"/>
    </location>
</feature>
<dbReference type="InterPro" id="IPR020850">
    <property type="entry name" value="GED_dom"/>
</dbReference>
<comment type="caution">
    <text evidence="3">The sequence shown here is derived from an EMBL/GenBank/DDBJ whole genome shotgun (WGS) entry which is preliminary data.</text>
</comment>
<gene>
    <name evidence="3" type="ORF">V5O48_014636</name>
</gene>
<reference evidence="3 4" key="1">
    <citation type="submission" date="2024-02" db="EMBL/GenBank/DDBJ databases">
        <title>A draft genome for the cacao thread blight pathogen Marasmius crinis-equi.</title>
        <authorList>
            <person name="Cohen S.P."/>
            <person name="Baruah I.K."/>
            <person name="Amoako-Attah I."/>
            <person name="Bukari Y."/>
            <person name="Meinhardt L.W."/>
            <person name="Bailey B.A."/>
        </authorList>
    </citation>
    <scope>NUCLEOTIDE SEQUENCE [LARGE SCALE GENOMIC DNA]</scope>
    <source>
        <strain evidence="3 4">GH-76</strain>
    </source>
</reference>
<evidence type="ECO:0000313" key="3">
    <source>
        <dbReference type="EMBL" id="KAL0567362.1"/>
    </source>
</evidence>
<proteinExistence type="predicted"/>
<keyword evidence="4" id="KW-1185">Reference proteome</keyword>
<evidence type="ECO:0000313" key="4">
    <source>
        <dbReference type="Proteomes" id="UP001465976"/>
    </source>
</evidence>
<dbReference type="Proteomes" id="UP001465976">
    <property type="component" value="Unassembled WGS sequence"/>
</dbReference>
<dbReference type="PROSITE" id="PS51388">
    <property type="entry name" value="GED"/>
    <property type="match status" value="1"/>
</dbReference>
<dbReference type="EMBL" id="JBAHYK010001606">
    <property type="protein sequence ID" value="KAL0567362.1"/>
    <property type="molecule type" value="Genomic_DNA"/>
</dbReference>
<sequence length="369" mass="40740">WERASVGVGGAGAGGLPAFRHRLELKDVRDVINESIGWELPDFVPFQATVNLVQLSLDDWPAPTQSCLSSVFENSWNVFEEIIQEVFQHHPRLLSLVRLLTFESYKACYDRTSEALLETLREEPDLLYTQRCHYLSTEKQLWADRFGAACGSAKADWTKEVELMAGRFVDVIPRQIEHKLNRAFAGNISERIRADVDDLPNDKAEGLMEEDKKIARKRAKLRDVVERLEQAEKLVMSFKGGGGGGGYDDSEEEEDSDVDLRWAQRLHFGNANPGAFNPYSALSLRKEPTRSPSPSPHVVSVATAANANVSEPALFPALFRAATPPVTSSQANSPVVAAAAKVPVNPSVGGLRKKKKKPRNSFSTVPSGD</sequence>
<feature type="domain" description="GED" evidence="2">
    <location>
        <begin position="150"/>
        <end position="243"/>
    </location>
</feature>
<name>A0ABR3EX41_9AGAR</name>